<evidence type="ECO:0000313" key="1">
    <source>
        <dbReference type="EMBL" id="GAI87055.1"/>
    </source>
</evidence>
<reference evidence="1" key="1">
    <citation type="journal article" date="2014" name="Front. Microbiol.">
        <title>High frequency of phylogenetically diverse reductive dehalogenase-homologous genes in deep subseafloor sedimentary metagenomes.</title>
        <authorList>
            <person name="Kawai M."/>
            <person name="Futagami T."/>
            <person name="Toyoda A."/>
            <person name="Takaki Y."/>
            <person name="Nishi S."/>
            <person name="Hori S."/>
            <person name="Arai W."/>
            <person name="Tsubouchi T."/>
            <person name="Morono Y."/>
            <person name="Uchiyama I."/>
            <person name="Ito T."/>
            <person name="Fujiyama A."/>
            <person name="Inagaki F."/>
            <person name="Takami H."/>
        </authorList>
    </citation>
    <scope>NUCLEOTIDE SEQUENCE</scope>
    <source>
        <strain evidence="1">Expedition CK06-06</strain>
    </source>
</reference>
<sequence length="61" mass="7207">EMNIKITEARIIDGKIYVEYEQMVDTGSGYGSLKATDEKIFNSFPDFTNWLKEKWEIKEKK</sequence>
<proteinExistence type="predicted"/>
<gene>
    <name evidence="1" type="ORF">S12H4_20025</name>
</gene>
<accession>X1THL5</accession>
<name>X1THL5_9ZZZZ</name>
<dbReference type="EMBL" id="BARW01010087">
    <property type="protein sequence ID" value="GAI87055.1"/>
    <property type="molecule type" value="Genomic_DNA"/>
</dbReference>
<dbReference type="AlphaFoldDB" id="X1THL5"/>
<feature type="non-terminal residue" evidence="1">
    <location>
        <position position="1"/>
    </location>
</feature>
<organism evidence="1">
    <name type="scientific">marine sediment metagenome</name>
    <dbReference type="NCBI Taxonomy" id="412755"/>
    <lineage>
        <taxon>unclassified sequences</taxon>
        <taxon>metagenomes</taxon>
        <taxon>ecological metagenomes</taxon>
    </lineage>
</organism>
<comment type="caution">
    <text evidence="1">The sequence shown here is derived from an EMBL/GenBank/DDBJ whole genome shotgun (WGS) entry which is preliminary data.</text>
</comment>
<protein>
    <submittedName>
        <fullName evidence="1">Uncharacterized protein</fullName>
    </submittedName>
</protein>